<reference evidence="2 3" key="1">
    <citation type="submission" date="2015-07" db="EMBL/GenBank/DDBJ databases">
        <title>High-quality genome of monoxenous trypanosomatid Leptomonas pyrrhocoris.</title>
        <authorList>
            <person name="Flegontov P."/>
            <person name="Butenko A."/>
            <person name="Firsov S."/>
            <person name="Vlcek C."/>
            <person name="Logacheva M.D."/>
            <person name="Field M."/>
            <person name="Filatov D."/>
            <person name="Flegontova O."/>
            <person name="Gerasimov E."/>
            <person name="Jackson A.P."/>
            <person name="Kelly S."/>
            <person name="Opperdoes F."/>
            <person name="O'Reilly A."/>
            <person name="Votypka J."/>
            <person name="Yurchenko V."/>
            <person name="Lukes J."/>
        </authorList>
    </citation>
    <scope>NUCLEOTIDE SEQUENCE [LARGE SCALE GENOMIC DNA]</scope>
    <source>
        <strain evidence="2">H10</strain>
    </source>
</reference>
<feature type="compositionally biased region" description="Low complexity" evidence="1">
    <location>
        <begin position="1864"/>
        <end position="1891"/>
    </location>
</feature>
<proteinExistence type="predicted"/>
<feature type="compositionally biased region" description="Low complexity" evidence="1">
    <location>
        <begin position="78"/>
        <end position="96"/>
    </location>
</feature>
<feature type="compositionally biased region" description="Polar residues" evidence="1">
    <location>
        <begin position="1128"/>
        <end position="1151"/>
    </location>
</feature>
<feature type="compositionally biased region" description="Basic and acidic residues" evidence="1">
    <location>
        <begin position="572"/>
        <end position="598"/>
    </location>
</feature>
<feature type="region of interest" description="Disordered" evidence="1">
    <location>
        <begin position="1250"/>
        <end position="1364"/>
    </location>
</feature>
<dbReference type="VEuPathDB" id="TriTrypDB:LpyrH10_13_0530"/>
<feature type="compositionally biased region" description="Polar residues" evidence="1">
    <location>
        <begin position="1653"/>
        <end position="1662"/>
    </location>
</feature>
<feature type="compositionally biased region" description="Polar residues" evidence="1">
    <location>
        <begin position="650"/>
        <end position="662"/>
    </location>
</feature>
<feature type="compositionally biased region" description="Polar residues" evidence="1">
    <location>
        <begin position="984"/>
        <end position="1001"/>
    </location>
</feature>
<organism evidence="2 3">
    <name type="scientific">Leptomonas pyrrhocoris</name>
    <name type="common">Firebug parasite</name>
    <dbReference type="NCBI Taxonomy" id="157538"/>
    <lineage>
        <taxon>Eukaryota</taxon>
        <taxon>Discoba</taxon>
        <taxon>Euglenozoa</taxon>
        <taxon>Kinetoplastea</taxon>
        <taxon>Metakinetoplastina</taxon>
        <taxon>Trypanosomatida</taxon>
        <taxon>Trypanosomatidae</taxon>
        <taxon>Leishmaniinae</taxon>
        <taxon>Leptomonas</taxon>
    </lineage>
</organism>
<comment type="caution">
    <text evidence="2">The sequence shown here is derived from an EMBL/GenBank/DDBJ whole genome shotgun (WGS) entry which is preliminary data.</text>
</comment>
<feature type="region of interest" description="Disordered" evidence="1">
    <location>
        <begin position="396"/>
        <end position="426"/>
    </location>
</feature>
<dbReference type="OMA" id="CAPYRVY"/>
<evidence type="ECO:0000313" key="3">
    <source>
        <dbReference type="Proteomes" id="UP000037923"/>
    </source>
</evidence>
<name>A0A0N0VEI9_LEPPY</name>
<feature type="compositionally biased region" description="Basic and acidic residues" evidence="1">
    <location>
        <begin position="284"/>
        <end position="307"/>
    </location>
</feature>
<gene>
    <name evidence="2" type="ORF">ABB37_06108</name>
</gene>
<feature type="compositionally biased region" description="Low complexity" evidence="1">
    <location>
        <begin position="717"/>
        <end position="730"/>
    </location>
</feature>
<feature type="region of interest" description="Disordered" evidence="1">
    <location>
        <begin position="805"/>
        <end position="1065"/>
    </location>
</feature>
<dbReference type="OrthoDB" id="267750at2759"/>
<evidence type="ECO:0000313" key="2">
    <source>
        <dbReference type="EMBL" id="KPA78494.1"/>
    </source>
</evidence>
<feature type="region of interest" description="Disordered" evidence="1">
    <location>
        <begin position="1385"/>
        <end position="1477"/>
    </location>
</feature>
<dbReference type="EMBL" id="LGTL01000013">
    <property type="protein sequence ID" value="KPA78494.1"/>
    <property type="molecule type" value="Genomic_DNA"/>
</dbReference>
<feature type="compositionally biased region" description="Low complexity" evidence="1">
    <location>
        <begin position="913"/>
        <end position="943"/>
    </location>
</feature>
<feature type="region of interest" description="Disordered" evidence="1">
    <location>
        <begin position="1600"/>
        <end position="1622"/>
    </location>
</feature>
<sequence>MPAGAAQVRSSSSSSISDEGKDEESAATSTTAGAGLSATFKATLDYWRAGGHRTLHRVPTSEKNISFSAADVAGAVRRAAPAPSVTSAVSSQTTASKYMKPSTAAREYFCSGGAGTRPSNTITDTLTSTSVTTTRSSPSPSSASSSSAAREDRFAPRPAPSAPWVSRSQFTHPHDNSANTAAAAARARNYPTSSSISPAGDAPPFRGSPAADPPSTPTPLPHPSTVPSLSARLAVLRATDAVQRSALLQRDGANLANQSAGGGRTDDRLNDRFSPSPYGGRYTEVQRHKDPRDAVEAAFRREEDNSRRGPFHPPRPEEDSFHRAPAASAVVDTPLPYRTSPYRSHRPPFSPPPLQSSDAGGHHHNHDPRNAQAWNGEDGDLQCGTCGINASRDSNALVRSSDGSRVNSPSSAERRTRREARQDETNHIVDLALARQAAAEEAWRESQHHLRPPPPRPRSLSPNCPSLRQHTAALVPTSPYRRHQAREGGRSGGSVEYPASTALLDAMQARLAPYAAKTAMMTAADDEDGALPMQEELAVRAKLAARRSGEGAQGVSDRPEHHSTELQLRQRQQQDHYPRLGEVRGTETARQQKREVERPANVPTDAPANIPASEAKEGGPNALEAVRAHAVQLERLRQRMQRMPAPANPASAQPTKTNTTVSEKPAAALRDVPASASSASSLNIPEVPSSSGHRSLLADPALMRTQQHRGSSRDATTRAAATPDVPTRAAGHPGTPLPERKMTKLSTAAALTATSVEVDSDAEGEEAPLSGVSASSLDDREPTPERVVAHTLKRTSPAEAVVNNAGDAAAASRQPNAVRRLQNDGDRGCKPTKAAPLRGARTPSANATQYAAWLSQNTNSDSDDADAEDASQHDWASATQLPPARPPRAAPPPPSGPTAQPEASAYRGGQRGQPSTQPTQQKSSPTAAGAAEVAAPSSFASPADEQCPQRRSRTPVPSSYAEEMPSPPPAKPPTSDARLPQGAEGSNTQNRTPASDANTLNKLGEELKRAPTMRATSRPSLPIEDAERDIVSSSPSAGRQQHRGSSTPSDNDSALDEVADGGGGAWTPARLAAIQSTLLHVSPTRGTAWQDGFISAHHNNYGPSASSLSSSSSSSLPDYGVLSPFAPPTTTKQSAPQSQPLLRSASPSNSLAHGPSSPPPTKSALNPPAPATAAVAAAAATSSGDPTLAYRRAVRHEANRRAVLRAQALLMEHGVSVEVQLAGRRLPAAVKLSKDKKELLFFLERMTEISPPLSSSSTPRARSLVTPPPSSRSRPQPLLPGGARGPMPDAGHWSTVVTARATGPESSVPSSSPRRQRSPVSPRQQGALYSVAPSVLPRRGGGDDGRRGPPLQPKLMAGPPPPNFVKLPPSAVRLPSNRVGAGAVHFAPTNQPQHPPGRFNSAPLPPQVQRASPARFRTPAQSNPHPTLLPPASDPPLNSRAAAPSSSTSVRGAAAVAAAAARTSRTPSPESTALRLPTPPRTVHVRELHHFPCRHARVYVPYGVMGYEEDSGFGGPGTWEDVSGILCGPASYEVLRRYSCPLFAKVRGGDYVPYRVFVIIPEFQRIDLPQDAVLLVLDFRQRADWVLFLLAVQPSAAGHGGDLGTTARDGMGSPTAASRSTRTPVLSYGRALWMLAVQRLQRARALRGLNPFESRTQTSPPQQRRGRQLRTEDDGEERGQVGSTDSAALRSKAGATTAAVQSGPSSAPSSSPSQTARAPADRTASPGAAAASLRFAAPAATTPASSLLPRRSPLRSDAMQPRVGWQSGQPGRSSLRRVPLPAAAAPSGIPRHQRSDNDPQVVAPPGGAKGLRREGARPRTATQGPSPQGAAFASAPPVDAGDTADASPLYAEEKSTPRFRLLRRVANSLSSSRRSRRSSAPSKQSAAKAEN</sequence>
<feature type="compositionally biased region" description="Low complexity" evidence="1">
    <location>
        <begin position="1104"/>
        <end position="1116"/>
    </location>
</feature>
<feature type="compositionally biased region" description="Polar residues" evidence="1">
    <location>
        <begin position="396"/>
        <end position="409"/>
    </location>
</feature>
<feature type="region of interest" description="Disordered" evidence="1">
    <location>
        <begin position="1"/>
        <end position="33"/>
    </location>
</feature>
<dbReference type="RefSeq" id="XP_015656933.1">
    <property type="nucleotide sequence ID" value="XM_015804359.1"/>
</dbReference>
<feature type="region of interest" description="Disordered" evidence="1">
    <location>
        <begin position="78"/>
        <end position="226"/>
    </location>
</feature>
<feature type="region of interest" description="Disordered" evidence="1">
    <location>
        <begin position="641"/>
        <end position="743"/>
    </location>
</feature>
<feature type="compositionally biased region" description="Low complexity" evidence="1">
    <location>
        <begin position="458"/>
        <end position="468"/>
    </location>
</feature>
<keyword evidence="3" id="KW-1185">Reference proteome</keyword>
<feature type="compositionally biased region" description="Low complexity" evidence="1">
    <location>
        <begin position="1306"/>
        <end position="1325"/>
    </location>
</feature>
<feature type="region of interest" description="Disordered" evidence="1">
    <location>
        <begin position="1103"/>
        <end position="1170"/>
    </location>
</feature>
<evidence type="ECO:0000256" key="1">
    <source>
        <dbReference type="SAM" id="MobiDB-lite"/>
    </source>
</evidence>
<feature type="compositionally biased region" description="Low complexity" evidence="1">
    <location>
        <begin position="118"/>
        <end position="147"/>
    </location>
</feature>
<feature type="region of interest" description="Disordered" evidence="1">
    <location>
        <begin position="1648"/>
        <end position="1891"/>
    </location>
</feature>
<feature type="compositionally biased region" description="Pro residues" evidence="1">
    <location>
        <begin position="211"/>
        <end position="224"/>
    </location>
</feature>
<feature type="compositionally biased region" description="Low complexity" evidence="1">
    <location>
        <begin position="178"/>
        <end position="189"/>
    </location>
</feature>
<protein>
    <submittedName>
        <fullName evidence="2">Uncharacterized protein</fullName>
    </submittedName>
</protein>
<feature type="compositionally biased region" description="Polar residues" evidence="1">
    <location>
        <begin position="1031"/>
        <end position="1052"/>
    </location>
</feature>
<feature type="compositionally biased region" description="Polar residues" evidence="1">
    <location>
        <begin position="843"/>
        <end position="859"/>
    </location>
</feature>
<feature type="region of interest" description="Disordered" evidence="1">
    <location>
        <begin position="439"/>
        <end position="494"/>
    </location>
</feature>
<feature type="compositionally biased region" description="Basic and acidic residues" evidence="1">
    <location>
        <begin position="412"/>
        <end position="426"/>
    </location>
</feature>
<feature type="region of interest" description="Disordered" evidence="1">
    <location>
        <begin position="756"/>
        <end position="785"/>
    </location>
</feature>
<feature type="compositionally biased region" description="Low complexity" evidence="1">
    <location>
        <begin position="1271"/>
        <end position="1280"/>
    </location>
</feature>
<dbReference type="GeneID" id="26906397"/>
<feature type="region of interest" description="Disordered" evidence="1">
    <location>
        <begin position="253"/>
        <end position="376"/>
    </location>
</feature>
<feature type="region of interest" description="Disordered" evidence="1">
    <location>
        <begin position="541"/>
        <end position="620"/>
    </location>
</feature>
<feature type="compositionally biased region" description="Low complexity" evidence="1">
    <location>
        <begin position="1698"/>
        <end position="1751"/>
    </location>
</feature>
<feature type="compositionally biased region" description="Low complexity" evidence="1">
    <location>
        <begin position="1445"/>
        <end position="1466"/>
    </location>
</feature>
<dbReference type="Proteomes" id="UP000037923">
    <property type="component" value="Unassembled WGS sequence"/>
</dbReference>
<accession>A0A0N0VEI9</accession>
<feature type="compositionally biased region" description="Polar residues" evidence="1">
    <location>
        <begin position="675"/>
        <end position="693"/>
    </location>
</feature>
<feature type="compositionally biased region" description="Pro residues" evidence="1">
    <location>
        <begin position="883"/>
        <end position="896"/>
    </location>
</feature>